<proteinExistence type="inferred from homology"/>
<evidence type="ECO:0000256" key="5">
    <source>
        <dbReference type="HAMAP-Rule" id="MF_01114"/>
    </source>
</evidence>
<dbReference type="PANTHER" id="PTHR33602">
    <property type="entry name" value="REGULATORY PROTEIN RECX FAMILY PROTEIN"/>
    <property type="match status" value="1"/>
</dbReference>
<evidence type="ECO:0000256" key="3">
    <source>
        <dbReference type="ARBA" id="ARBA00018111"/>
    </source>
</evidence>
<dbReference type="InterPro" id="IPR053926">
    <property type="entry name" value="RecX_HTH_1st"/>
</dbReference>
<feature type="domain" description="RecX third three-helical" evidence="7">
    <location>
        <begin position="155"/>
        <end position="202"/>
    </location>
</feature>
<comment type="similarity">
    <text evidence="2 5">Belongs to the RecX family.</text>
</comment>
<dbReference type="InterPro" id="IPR053924">
    <property type="entry name" value="RecX_HTH_2nd"/>
</dbReference>
<protein>
    <recommendedName>
        <fullName evidence="3 5">Regulatory protein RecX</fullName>
    </recommendedName>
</protein>
<dbReference type="PANTHER" id="PTHR33602:SF1">
    <property type="entry name" value="REGULATORY PROTEIN RECX FAMILY PROTEIN"/>
    <property type="match status" value="1"/>
</dbReference>
<evidence type="ECO:0000259" key="7">
    <source>
        <dbReference type="Pfam" id="PF21981"/>
    </source>
</evidence>
<dbReference type="RefSeq" id="WP_126626985.1">
    <property type="nucleotide sequence ID" value="NZ_BIFT01000001.1"/>
</dbReference>
<dbReference type="Pfam" id="PF02631">
    <property type="entry name" value="RecX_HTH2"/>
    <property type="match status" value="1"/>
</dbReference>
<dbReference type="Gene3D" id="1.10.10.10">
    <property type="entry name" value="Winged helix-like DNA-binding domain superfamily/Winged helix DNA-binding domain"/>
    <property type="match status" value="3"/>
</dbReference>
<evidence type="ECO:0000256" key="2">
    <source>
        <dbReference type="ARBA" id="ARBA00009695"/>
    </source>
</evidence>
<comment type="subcellular location">
    <subcellularLocation>
        <location evidence="1 5">Cytoplasm</location>
    </subcellularLocation>
</comment>
<comment type="caution">
    <text evidence="9">The sequence shown here is derived from an EMBL/GenBank/DDBJ whole genome shotgun (WGS) entry which is preliminary data.</text>
</comment>
<comment type="function">
    <text evidence="5">Modulates RecA activity.</text>
</comment>
<evidence type="ECO:0000259" key="8">
    <source>
        <dbReference type="Pfam" id="PF21982"/>
    </source>
</evidence>
<evidence type="ECO:0000313" key="9">
    <source>
        <dbReference type="EMBL" id="GCE26546.1"/>
    </source>
</evidence>
<evidence type="ECO:0000256" key="1">
    <source>
        <dbReference type="ARBA" id="ARBA00004496"/>
    </source>
</evidence>
<sequence>MGMRITSLQPQANNPERTSVFVDGRFLMGVSTLIVLKMGLRINQVLSPAQVQQLEQEEALQKAVDRGMNFLSFRPRSREEVRRYLRRKETPAELIDTVLERLDQLDLINDESFASFWIESRERFRPKGAQAIKSELKMKGVKKEVIDEVVSDDQDEELALRAGRKKAQSLLRQPDMDHNTFRTRLGPFLQRRGFSYEVTKHAVQHLWDELQGEAGDDDDGDDLFDE</sequence>
<dbReference type="Pfam" id="PF21981">
    <property type="entry name" value="RecX_HTH3"/>
    <property type="match status" value="1"/>
</dbReference>
<name>A0A402B5C9_9CHLR</name>
<dbReference type="HAMAP" id="MF_01114">
    <property type="entry name" value="RecX"/>
    <property type="match status" value="1"/>
</dbReference>
<dbReference type="Proteomes" id="UP000287171">
    <property type="component" value="Unassembled WGS sequence"/>
</dbReference>
<dbReference type="EMBL" id="BIFT01000001">
    <property type="protein sequence ID" value="GCE26546.1"/>
    <property type="molecule type" value="Genomic_DNA"/>
</dbReference>
<dbReference type="InterPro" id="IPR036388">
    <property type="entry name" value="WH-like_DNA-bd_sf"/>
</dbReference>
<evidence type="ECO:0000259" key="6">
    <source>
        <dbReference type="Pfam" id="PF02631"/>
    </source>
</evidence>
<dbReference type="Pfam" id="PF21982">
    <property type="entry name" value="RecX_HTH1"/>
    <property type="match status" value="1"/>
</dbReference>
<dbReference type="AlphaFoldDB" id="A0A402B5C9"/>
<gene>
    <name evidence="5 9" type="primary">recX</name>
    <name evidence="9" type="ORF">KDA_20300</name>
</gene>
<evidence type="ECO:0000256" key="4">
    <source>
        <dbReference type="ARBA" id="ARBA00022490"/>
    </source>
</evidence>
<feature type="domain" description="RecX second three-helical" evidence="6">
    <location>
        <begin position="109"/>
        <end position="149"/>
    </location>
</feature>
<evidence type="ECO:0000313" key="10">
    <source>
        <dbReference type="Proteomes" id="UP000287171"/>
    </source>
</evidence>
<reference evidence="10" key="1">
    <citation type="submission" date="2018-12" db="EMBL/GenBank/DDBJ databases">
        <title>Tengunoibacter tsumagoiensis gen. nov., sp. nov., Dictyobacter kobayashii sp. nov., D. alpinus sp. nov., and D. joshuensis sp. nov. and description of Dictyobacteraceae fam. nov. within the order Ktedonobacterales isolated from Tengu-no-mugimeshi.</title>
        <authorList>
            <person name="Wang C.M."/>
            <person name="Zheng Y."/>
            <person name="Sakai Y."/>
            <person name="Toyoda A."/>
            <person name="Minakuchi Y."/>
            <person name="Abe K."/>
            <person name="Yokota A."/>
            <person name="Yabe S."/>
        </authorList>
    </citation>
    <scope>NUCLEOTIDE SEQUENCE [LARGE SCALE GENOMIC DNA]</scope>
    <source>
        <strain evidence="10">Uno16</strain>
    </source>
</reference>
<organism evidence="9 10">
    <name type="scientific">Dictyobacter alpinus</name>
    <dbReference type="NCBI Taxonomy" id="2014873"/>
    <lineage>
        <taxon>Bacteria</taxon>
        <taxon>Bacillati</taxon>
        <taxon>Chloroflexota</taxon>
        <taxon>Ktedonobacteria</taxon>
        <taxon>Ktedonobacterales</taxon>
        <taxon>Dictyobacteraceae</taxon>
        <taxon>Dictyobacter</taxon>
    </lineage>
</organism>
<dbReference type="InterPro" id="IPR053925">
    <property type="entry name" value="RecX_HTH_3rd"/>
</dbReference>
<feature type="domain" description="RecX first three-helical" evidence="8">
    <location>
        <begin position="64"/>
        <end position="102"/>
    </location>
</feature>
<dbReference type="GO" id="GO:0006282">
    <property type="term" value="P:regulation of DNA repair"/>
    <property type="evidence" value="ECO:0007669"/>
    <property type="project" value="UniProtKB-UniRule"/>
</dbReference>
<dbReference type="OrthoDB" id="5421057at2"/>
<keyword evidence="4 5" id="KW-0963">Cytoplasm</keyword>
<dbReference type="GO" id="GO:0005737">
    <property type="term" value="C:cytoplasm"/>
    <property type="evidence" value="ECO:0007669"/>
    <property type="project" value="UniProtKB-SubCell"/>
</dbReference>
<keyword evidence="10" id="KW-1185">Reference proteome</keyword>
<dbReference type="InterPro" id="IPR003783">
    <property type="entry name" value="Regulatory_RecX"/>
</dbReference>
<accession>A0A402B5C9</accession>